<reference evidence="4" key="1">
    <citation type="journal article" date="2019" name="Sci. Rep.">
        <title>Draft genome of Tanacetum cinerariifolium, the natural source of mosquito coil.</title>
        <authorList>
            <person name="Yamashiro T."/>
            <person name="Shiraishi A."/>
            <person name="Satake H."/>
            <person name="Nakayama K."/>
        </authorList>
    </citation>
    <scope>NUCLEOTIDE SEQUENCE</scope>
</reference>
<feature type="domain" description="CCHC-type" evidence="3">
    <location>
        <begin position="84"/>
        <end position="99"/>
    </location>
</feature>
<protein>
    <submittedName>
        <fullName evidence="4">ARID DNA-binding domain-containing protein</fullName>
    </submittedName>
</protein>
<dbReference type="Pfam" id="PF00098">
    <property type="entry name" value="zf-CCHC"/>
    <property type="match status" value="2"/>
</dbReference>
<accession>A0A699TK17</accession>
<sequence length="152" mass="17643">MLRSRIEQIKMFNSTLSFNKFRQYACFYCNQKGHVIKTCPTKNRDETLYTQGRAGVSKHLDEASKHLDEATKVQIRRNKDMVACFKCHKNGHFVNRCPQKNNDTTQKSQEQKIDSTIPKPDEPKVSIKYPEFIHYKTRGIIKGADNGTLDVF</sequence>
<name>A0A699TK17_TANCI</name>
<dbReference type="InterPro" id="IPR036875">
    <property type="entry name" value="Znf_CCHC_sf"/>
</dbReference>
<proteinExistence type="predicted"/>
<keyword evidence="4" id="KW-0238">DNA-binding</keyword>
<dbReference type="InterPro" id="IPR001878">
    <property type="entry name" value="Znf_CCHC"/>
</dbReference>
<feature type="non-terminal residue" evidence="4">
    <location>
        <position position="152"/>
    </location>
</feature>
<dbReference type="PROSITE" id="PS50158">
    <property type="entry name" value="ZF_CCHC"/>
    <property type="match status" value="2"/>
</dbReference>
<feature type="compositionally biased region" description="Polar residues" evidence="2">
    <location>
        <begin position="98"/>
        <end position="108"/>
    </location>
</feature>
<dbReference type="SMART" id="SM00343">
    <property type="entry name" value="ZnF_C2HC"/>
    <property type="match status" value="2"/>
</dbReference>
<evidence type="ECO:0000313" key="4">
    <source>
        <dbReference type="EMBL" id="GFD11045.1"/>
    </source>
</evidence>
<dbReference type="GO" id="GO:0003677">
    <property type="term" value="F:DNA binding"/>
    <property type="evidence" value="ECO:0007669"/>
    <property type="project" value="UniProtKB-KW"/>
</dbReference>
<dbReference type="SUPFAM" id="SSF57756">
    <property type="entry name" value="Retrovirus zinc finger-like domains"/>
    <property type="match status" value="2"/>
</dbReference>
<dbReference type="EMBL" id="BKCJ011256575">
    <property type="protein sequence ID" value="GFD11045.1"/>
    <property type="molecule type" value="Genomic_DNA"/>
</dbReference>
<comment type="caution">
    <text evidence="4">The sequence shown here is derived from an EMBL/GenBank/DDBJ whole genome shotgun (WGS) entry which is preliminary data.</text>
</comment>
<feature type="domain" description="CCHC-type" evidence="3">
    <location>
        <begin position="26"/>
        <end position="40"/>
    </location>
</feature>
<organism evidence="4">
    <name type="scientific">Tanacetum cinerariifolium</name>
    <name type="common">Dalmatian daisy</name>
    <name type="synonym">Chrysanthemum cinerariifolium</name>
    <dbReference type="NCBI Taxonomy" id="118510"/>
    <lineage>
        <taxon>Eukaryota</taxon>
        <taxon>Viridiplantae</taxon>
        <taxon>Streptophyta</taxon>
        <taxon>Embryophyta</taxon>
        <taxon>Tracheophyta</taxon>
        <taxon>Spermatophyta</taxon>
        <taxon>Magnoliopsida</taxon>
        <taxon>eudicotyledons</taxon>
        <taxon>Gunneridae</taxon>
        <taxon>Pentapetalae</taxon>
        <taxon>asterids</taxon>
        <taxon>campanulids</taxon>
        <taxon>Asterales</taxon>
        <taxon>Asteraceae</taxon>
        <taxon>Asteroideae</taxon>
        <taxon>Anthemideae</taxon>
        <taxon>Anthemidinae</taxon>
        <taxon>Tanacetum</taxon>
    </lineage>
</organism>
<dbReference type="Gene3D" id="4.10.60.10">
    <property type="entry name" value="Zinc finger, CCHC-type"/>
    <property type="match status" value="2"/>
</dbReference>
<dbReference type="AlphaFoldDB" id="A0A699TK17"/>
<dbReference type="GO" id="GO:0008270">
    <property type="term" value="F:zinc ion binding"/>
    <property type="evidence" value="ECO:0007669"/>
    <property type="project" value="UniProtKB-KW"/>
</dbReference>
<feature type="compositionally biased region" description="Basic and acidic residues" evidence="2">
    <location>
        <begin position="109"/>
        <end position="121"/>
    </location>
</feature>
<gene>
    <name evidence="4" type="ORF">Tci_883014</name>
</gene>
<evidence type="ECO:0000256" key="1">
    <source>
        <dbReference type="PROSITE-ProRule" id="PRU00047"/>
    </source>
</evidence>
<keyword evidence="1" id="KW-0863">Zinc-finger</keyword>
<evidence type="ECO:0000259" key="3">
    <source>
        <dbReference type="PROSITE" id="PS50158"/>
    </source>
</evidence>
<keyword evidence="1" id="KW-0862">Zinc</keyword>
<keyword evidence="1" id="KW-0479">Metal-binding</keyword>
<evidence type="ECO:0000256" key="2">
    <source>
        <dbReference type="SAM" id="MobiDB-lite"/>
    </source>
</evidence>
<feature type="region of interest" description="Disordered" evidence="2">
    <location>
        <begin position="98"/>
        <end position="121"/>
    </location>
</feature>